<geneLocation type="plasmid" evidence="1 2">
    <name>pYPD9-1</name>
</geneLocation>
<proteinExistence type="predicted"/>
<accession>A0ABY3SRV5</accession>
<evidence type="ECO:0000313" key="1">
    <source>
        <dbReference type="EMBL" id="UJF36602.1"/>
    </source>
</evidence>
<keyword evidence="1" id="KW-0614">Plasmid</keyword>
<sequence length="208" mass="24241">MALVIDSIEAIVVKAQNDLSAGSDFGLRELFEKTRDKQRKQIESLSRRYHYIERDLIESVYVECVWLVVEKFNSQITDFFGYLYSMVRNRVVDIARKEVPHMQNDTSFDRLMDIYQSDDEQFLRKEDHLPSAEATYFNDNELVEQFKNHLNSLDNLGDREKAILLSRVEHGTSLNEAIDICELGHIYKNKQALWRASVKKLNGGFATI</sequence>
<name>A0ABY3SRV5_9BACL</name>
<organism evidence="1 2">
    <name type="scientific">Paenibacillus hexagrammi</name>
    <dbReference type="NCBI Taxonomy" id="2908839"/>
    <lineage>
        <taxon>Bacteria</taxon>
        <taxon>Bacillati</taxon>
        <taxon>Bacillota</taxon>
        <taxon>Bacilli</taxon>
        <taxon>Bacillales</taxon>
        <taxon>Paenibacillaceae</taxon>
        <taxon>Paenibacillus</taxon>
    </lineage>
</organism>
<gene>
    <name evidence="1" type="ORF">L0M14_30400</name>
</gene>
<dbReference type="EMBL" id="CP090979">
    <property type="protein sequence ID" value="UJF36602.1"/>
    <property type="molecule type" value="Genomic_DNA"/>
</dbReference>
<reference evidence="1 2" key="1">
    <citation type="journal article" date="2024" name="Int. J. Syst. Evol. Microbiol.">
        <title>Paenibacillus hexagrammi sp. nov., a novel bacterium isolated from the gut content of Hexagrammos agrammus.</title>
        <authorList>
            <person name="Jung H.K."/>
            <person name="Kim D.G."/>
            <person name="Zin H."/>
            <person name="Park J."/>
            <person name="Jung H."/>
            <person name="Kim Y.O."/>
            <person name="Kong H.J."/>
            <person name="Kim J.W."/>
            <person name="Kim Y.S."/>
        </authorList>
    </citation>
    <scope>NUCLEOTIDE SEQUENCE [LARGE SCALE GENOMIC DNA]</scope>
    <source>
        <strain evidence="1 2">YPD9-1</strain>
    </source>
</reference>
<evidence type="ECO:0000313" key="2">
    <source>
        <dbReference type="Proteomes" id="UP001649230"/>
    </source>
</evidence>
<evidence type="ECO:0008006" key="3">
    <source>
        <dbReference type="Google" id="ProtNLM"/>
    </source>
</evidence>
<keyword evidence="2" id="KW-1185">Reference proteome</keyword>
<protein>
    <recommendedName>
        <fullName evidence="3">Sigma-70 family RNA polymerase sigma factor</fullName>
    </recommendedName>
</protein>
<dbReference type="Proteomes" id="UP001649230">
    <property type="component" value="Plasmid pYPD9-1"/>
</dbReference>
<dbReference type="RefSeq" id="WP_235123152.1">
    <property type="nucleotide sequence ID" value="NZ_CP090979.1"/>
</dbReference>